<dbReference type="RefSeq" id="WP_106772204.1">
    <property type="nucleotide sequence ID" value="NZ_PXYK01000009.1"/>
</dbReference>
<name>A0A2P7SDA2_9HYPH</name>
<evidence type="ECO:0000259" key="6">
    <source>
        <dbReference type="SMART" id="SM00327"/>
    </source>
</evidence>
<dbReference type="InterPro" id="IPR011990">
    <property type="entry name" value="TPR-like_helical_dom_sf"/>
</dbReference>
<sequence>MIADFHFLRPWWLLALVAAVVLPWLLGRQTDVRARWRGMIASGLLDHLVITRQATRKLRPVHLTAAAIALGAIAAAGPTWERERPPFVEDTAPLAIAIDLSPTMDATDISPSRLERAKLKIQDLLDRRKGARTTVFAYAGSAHMVLPLTDDAALIKTYTASLATRLMPVPGKDTARALQAAEAGLANEEAPGTILFLTDGVEQAALDAFSGYRGRHDLMVLGIGTAEGGPVRIGEGAYLTDSAGARVFAKLDVEGLKELQRQSSVQVATVTTDDTDVDWIVRRIQTAFQQKAAEGATRWRDMGWWLTIPIAVLGALWFRRGWSVQWTGVLLAAMLLALPDRADAADRRLADMWLTPDQQGRLAFERGDFAGAAERFRDPAWRGIALYRAGKFGEALDAFAQSDTAEAYYNQGNALMHLARPEQAVAAYGQALKTRPDWAEAKANLAIAEALAAAKKKDDEEQEAQDPNEKPDEIQFDDKGKKGKAGTVDAAEQTAEMWMRNIQVTPADLLARKFAIEARGETP</sequence>
<dbReference type="Gene3D" id="3.40.50.410">
    <property type="entry name" value="von Willebrand factor, type A domain"/>
    <property type="match status" value="1"/>
</dbReference>
<dbReference type="Gene3D" id="1.25.40.10">
    <property type="entry name" value="Tetratricopeptide repeat domain"/>
    <property type="match status" value="1"/>
</dbReference>
<dbReference type="SUPFAM" id="SSF48452">
    <property type="entry name" value="TPR-like"/>
    <property type="match status" value="1"/>
</dbReference>
<feature type="transmembrane region" description="Helical" evidence="5">
    <location>
        <begin position="6"/>
        <end position="27"/>
    </location>
</feature>
<dbReference type="InterPro" id="IPR036465">
    <property type="entry name" value="vWFA_dom_sf"/>
</dbReference>
<accession>A0A2P7SDA2</accession>
<dbReference type="Proteomes" id="UP000241229">
    <property type="component" value="Unassembled WGS sequence"/>
</dbReference>
<keyword evidence="5" id="KW-0812">Transmembrane</keyword>
<evidence type="ECO:0000256" key="4">
    <source>
        <dbReference type="SAM" id="MobiDB-lite"/>
    </source>
</evidence>
<keyword evidence="5" id="KW-0472">Membrane</keyword>
<dbReference type="InterPro" id="IPR050768">
    <property type="entry name" value="UPF0353/GerABKA_families"/>
</dbReference>
<keyword evidence="8" id="KW-1185">Reference proteome</keyword>
<feature type="repeat" description="TPR" evidence="3">
    <location>
        <begin position="405"/>
        <end position="438"/>
    </location>
</feature>
<evidence type="ECO:0000256" key="2">
    <source>
        <dbReference type="ARBA" id="ARBA00022803"/>
    </source>
</evidence>
<dbReference type="Pfam" id="PF07719">
    <property type="entry name" value="TPR_2"/>
    <property type="match status" value="1"/>
</dbReference>
<dbReference type="AlphaFoldDB" id="A0A2P7SDA2"/>
<comment type="caution">
    <text evidence="7">The sequence shown here is derived from an EMBL/GenBank/DDBJ whole genome shotgun (WGS) entry which is preliminary data.</text>
</comment>
<keyword evidence="2 3" id="KW-0802">TPR repeat</keyword>
<protein>
    <recommendedName>
        <fullName evidence="6">VWFA domain-containing protein</fullName>
    </recommendedName>
</protein>
<evidence type="ECO:0000256" key="1">
    <source>
        <dbReference type="ARBA" id="ARBA00022737"/>
    </source>
</evidence>
<dbReference type="InterPro" id="IPR019734">
    <property type="entry name" value="TPR_rpt"/>
</dbReference>
<dbReference type="InterPro" id="IPR013105">
    <property type="entry name" value="TPR_2"/>
</dbReference>
<dbReference type="Pfam" id="PF13519">
    <property type="entry name" value="VWA_2"/>
    <property type="match status" value="1"/>
</dbReference>
<reference evidence="7 8" key="1">
    <citation type="submission" date="2018-03" db="EMBL/GenBank/DDBJ databases">
        <title>The draft genome of Mesorhizobium sp. 6GN-30.</title>
        <authorList>
            <person name="Liu L."/>
            <person name="Li L."/>
            <person name="Wang T."/>
            <person name="Zhang X."/>
            <person name="Liang L."/>
        </authorList>
    </citation>
    <scope>NUCLEOTIDE SEQUENCE [LARGE SCALE GENOMIC DNA]</scope>
    <source>
        <strain evidence="7 8">6GN30</strain>
    </source>
</reference>
<keyword evidence="1" id="KW-0677">Repeat</keyword>
<dbReference type="SUPFAM" id="SSF53300">
    <property type="entry name" value="vWA-like"/>
    <property type="match status" value="1"/>
</dbReference>
<evidence type="ECO:0000313" key="8">
    <source>
        <dbReference type="Proteomes" id="UP000241229"/>
    </source>
</evidence>
<dbReference type="SMART" id="SM00327">
    <property type="entry name" value="VWA"/>
    <property type="match status" value="1"/>
</dbReference>
<evidence type="ECO:0000313" key="7">
    <source>
        <dbReference type="EMBL" id="PSJ60479.1"/>
    </source>
</evidence>
<dbReference type="PANTHER" id="PTHR22550:SF14">
    <property type="entry name" value="VWFA DOMAIN-CONTAINING PROTEIN"/>
    <property type="match status" value="1"/>
</dbReference>
<dbReference type="InterPro" id="IPR002035">
    <property type="entry name" value="VWF_A"/>
</dbReference>
<feature type="compositionally biased region" description="Basic and acidic residues" evidence="4">
    <location>
        <begin position="467"/>
        <end position="480"/>
    </location>
</feature>
<evidence type="ECO:0000256" key="5">
    <source>
        <dbReference type="SAM" id="Phobius"/>
    </source>
</evidence>
<dbReference type="EMBL" id="PXYK01000009">
    <property type="protein sequence ID" value="PSJ60479.1"/>
    <property type="molecule type" value="Genomic_DNA"/>
</dbReference>
<feature type="region of interest" description="Disordered" evidence="4">
    <location>
        <begin position="456"/>
        <end position="489"/>
    </location>
</feature>
<dbReference type="OrthoDB" id="9807628at2"/>
<dbReference type="SMART" id="SM00028">
    <property type="entry name" value="TPR"/>
    <property type="match status" value="1"/>
</dbReference>
<evidence type="ECO:0000256" key="3">
    <source>
        <dbReference type="PROSITE-ProRule" id="PRU00339"/>
    </source>
</evidence>
<organism evidence="7 8">
    <name type="scientific">Kumtagia ephedrae</name>
    <dbReference type="NCBI Taxonomy" id="2116701"/>
    <lineage>
        <taxon>Bacteria</taxon>
        <taxon>Pseudomonadati</taxon>
        <taxon>Pseudomonadota</taxon>
        <taxon>Alphaproteobacteria</taxon>
        <taxon>Hyphomicrobiales</taxon>
        <taxon>Phyllobacteriaceae</taxon>
        <taxon>Kumtagia</taxon>
    </lineage>
</organism>
<dbReference type="PANTHER" id="PTHR22550">
    <property type="entry name" value="SPORE GERMINATION PROTEIN"/>
    <property type="match status" value="1"/>
</dbReference>
<feature type="domain" description="VWFA" evidence="6">
    <location>
        <begin position="91"/>
        <end position="264"/>
    </location>
</feature>
<dbReference type="PROSITE" id="PS50005">
    <property type="entry name" value="TPR"/>
    <property type="match status" value="1"/>
</dbReference>
<keyword evidence="5" id="KW-1133">Transmembrane helix</keyword>
<gene>
    <name evidence="7" type="ORF">C7I84_10860</name>
</gene>
<proteinExistence type="predicted"/>